<dbReference type="AlphaFoldDB" id="A0A2Z7ASG9"/>
<evidence type="ECO:0000256" key="5">
    <source>
        <dbReference type="ARBA" id="ARBA00023012"/>
    </source>
</evidence>
<dbReference type="GO" id="GO:0003700">
    <property type="term" value="F:DNA-binding transcription factor activity"/>
    <property type="evidence" value="ECO:0007669"/>
    <property type="project" value="UniProtKB-UniRule"/>
</dbReference>
<evidence type="ECO:0000256" key="7">
    <source>
        <dbReference type="ARBA" id="ARBA00023125"/>
    </source>
</evidence>
<comment type="subcellular location">
    <subcellularLocation>
        <location evidence="1 11">Nucleus</location>
    </subcellularLocation>
</comment>
<keyword evidence="3 12" id="KW-0597">Phosphoprotein</keyword>
<gene>
    <name evidence="15" type="ORF">F511_05281</name>
</gene>
<dbReference type="FunFam" id="3.40.50.2300:FF:000408">
    <property type="entry name" value="Two-component response regulator"/>
    <property type="match status" value="1"/>
</dbReference>
<evidence type="ECO:0000256" key="4">
    <source>
        <dbReference type="ARBA" id="ARBA00022864"/>
    </source>
</evidence>
<name>A0A2Z7ASG9_9LAMI</name>
<evidence type="ECO:0000256" key="8">
    <source>
        <dbReference type="ARBA" id="ARBA00023159"/>
    </source>
</evidence>
<feature type="region of interest" description="Disordered" evidence="13">
    <location>
        <begin position="554"/>
        <end position="587"/>
    </location>
</feature>
<evidence type="ECO:0000256" key="13">
    <source>
        <dbReference type="SAM" id="MobiDB-lite"/>
    </source>
</evidence>
<evidence type="ECO:0000256" key="12">
    <source>
        <dbReference type="PROSITE-ProRule" id="PRU00169"/>
    </source>
</evidence>
<organism evidence="15 16">
    <name type="scientific">Dorcoceras hygrometricum</name>
    <dbReference type="NCBI Taxonomy" id="472368"/>
    <lineage>
        <taxon>Eukaryota</taxon>
        <taxon>Viridiplantae</taxon>
        <taxon>Streptophyta</taxon>
        <taxon>Embryophyta</taxon>
        <taxon>Tracheophyta</taxon>
        <taxon>Spermatophyta</taxon>
        <taxon>Magnoliopsida</taxon>
        <taxon>eudicotyledons</taxon>
        <taxon>Gunneridae</taxon>
        <taxon>Pentapetalae</taxon>
        <taxon>asterids</taxon>
        <taxon>lamiids</taxon>
        <taxon>Lamiales</taxon>
        <taxon>Gesneriaceae</taxon>
        <taxon>Didymocarpoideae</taxon>
        <taxon>Trichosporeae</taxon>
        <taxon>Loxocarpinae</taxon>
        <taxon>Dorcoceras</taxon>
    </lineage>
</organism>
<keyword evidence="8 11" id="KW-0010">Activator</keyword>
<dbReference type="OrthoDB" id="60033at2759"/>
<proteinExistence type="inferred from homology"/>
<dbReference type="PIRSF" id="PIRSF036392">
    <property type="entry name" value="RR_ARR_type-B"/>
    <property type="match status" value="1"/>
</dbReference>
<dbReference type="GO" id="GO:0016301">
    <property type="term" value="F:kinase activity"/>
    <property type="evidence" value="ECO:0007669"/>
    <property type="project" value="UniProtKB-KW"/>
</dbReference>
<sequence>MSLEVKPMFSSSSLKSGDGFSDQFPVGLRVLVVDDDPTCLRIMEKMLGNCLYEVTKCNCAELALQYLRDNKNGVDVVISDVHMPDMDGFKLLEQVGLEMDLPVIMMSADDSKDVVMKGVTHGACDYLIKPVRMEAIKNIWQHVVRKKKHEGKDKDFVNSGGVEDEDQKQKVFEDGDYSSSANEGNSNSRKRKVEEDDDAEERDDVSTHKKPRVVWTSELHVKFMNAVDKLGIEKAVPKKILELMNVPALSRENVASHLQVEQFFHHNRRVDSITRFMGPPNAAFGNASAFNGVDIQGLAAARQLQQQNLAAIQAAALGRASTKVSVSLPSHDNRNIFNFENPRLNNDNKQIDLLHGIPTTMDPKQLASLRQSASTFGHMNMHVPSPAVQNNPSMNQMLQQSRIQGLNGQSLNAAINSNHVSNLPANVVQSVLSTAIPSTVLGRNGIGNVQGPVYTSSSVPSSGVGLITEFPSNSFSFLSNSGTPAVTSKGMFQNMKSEIRGPRALVPSHGAFNELNMNMIQDWGMQNAGLTFESPLRSNMGVLGISPSTLVQQGFSSNSKNVQGQSKSPIVNSSLSENPLRNEDERIPNTGFENGLFPEQYIQEDDLMTALLKQQDGTGHVEGEFGFGGFHLDTLPQ</sequence>
<dbReference type="FunFam" id="1.10.10.60:FF:000007">
    <property type="entry name" value="Two-component response regulator"/>
    <property type="match status" value="1"/>
</dbReference>
<feature type="compositionally biased region" description="Polar residues" evidence="13">
    <location>
        <begin position="554"/>
        <end position="579"/>
    </location>
</feature>
<evidence type="ECO:0000256" key="11">
    <source>
        <dbReference type="PIRNR" id="PIRNR036392"/>
    </source>
</evidence>
<accession>A0A2Z7ASG9</accession>
<comment type="function">
    <text evidence="11">Transcriptional activator that binds specific DNA sequence.</text>
</comment>
<feature type="modified residue" description="4-aspartylphosphate" evidence="12">
    <location>
        <position position="80"/>
    </location>
</feature>
<evidence type="ECO:0000256" key="2">
    <source>
        <dbReference type="ARBA" id="ARBA00006015"/>
    </source>
</evidence>
<evidence type="ECO:0000313" key="15">
    <source>
        <dbReference type="EMBL" id="KZV22327.1"/>
    </source>
</evidence>
<keyword evidence="10 11" id="KW-0539">Nucleus</keyword>
<feature type="region of interest" description="Disordered" evidence="13">
    <location>
        <begin position="151"/>
        <end position="209"/>
    </location>
</feature>
<dbReference type="InterPro" id="IPR006447">
    <property type="entry name" value="Myb_dom_plants"/>
</dbReference>
<keyword evidence="15" id="KW-0418">Kinase</keyword>
<keyword evidence="4" id="KW-0932">Cytokinin signaling pathway</keyword>
<keyword evidence="16" id="KW-1185">Reference proteome</keyword>
<dbReference type="SUPFAM" id="SSF46689">
    <property type="entry name" value="Homeodomain-like"/>
    <property type="match status" value="1"/>
</dbReference>
<dbReference type="PROSITE" id="PS50110">
    <property type="entry name" value="RESPONSE_REGULATORY"/>
    <property type="match status" value="1"/>
</dbReference>
<dbReference type="NCBIfam" id="TIGR01557">
    <property type="entry name" value="myb_SHAQKYF"/>
    <property type="match status" value="1"/>
</dbReference>
<protein>
    <recommendedName>
        <fullName evidence="11">Two-component response regulator</fullName>
    </recommendedName>
</protein>
<evidence type="ECO:0000256" key="10">
    <source>
        <dbReference type="ARBA" id="ARBA00023242"/>
    </source>
</evidence>
<evidence type="ECO:0000256" key="6">
    <source>
        <dbReference type="ARBA" id="ARBA00023015"/>
    </source>
</evidence>
<keyword evidence="5 11" id="KW-0902">Two-component regulatory system</keyword>
<dbReference type="GO" id="GO:0005634">
    <property type="term" value="C:nucleus"/>
    <property type="evidence" value="ECO:0007669"/>
    <property type="project" value="UniProtKB-SubCell"/>
</dbReference>
<keyword evidence="9 11" id="KW-0804">Transcription</keyword>
<evidence type="ECO:0000256" key="1">
    <source>
        <dbReference type="ARBA" id="ARBA00004123"/>
    </source>
</evidence>
<dbReference type="GO" id="GO:0000160">
    <property type="term" value="P:phosphorelay signal transduction system"/>
    <property type="evidence" value="ECO:0007669"/>
    <property type="project" value="UniProtKB-KW"/>
</dbReference>
<evidence type="ECO:0000313" key="16">
    <source>
        <dbReference type="Proteomes" id="UP000250235"/>
    </source>
</evidence>
<dbReference type="SUPFAM" id="SSF52172">
    <property type="entry name" value="CheY-like"/>
    <property type="match status" value="1"/>
</dbReference>
<dbReference type="InterPro" id="IPR045279">
    <property type="entry name" value="ARR-like"/>
</dbReference>
<dbReference type="InterPro" id="IPR001789">
    <property type="entry name" value="Sig_transdc_resp-reg_receiver"/>
</dbReference>
<evidence type="ECO:0000256" key="9">
    <source>
        <dbReference type="ARBA" id="ARBA00023163"/>
    </source>
</evidence>
<dbReference type="Pfam" id="PF00072">
    <property type="entry name" value="Response_reg"/>
    <property type="match status" value="1"/>
</dbReference>
<feature type="domain" description="Response regulatory" evidence="14">
    <location>
        <begin position="29"/>
        <end position="144"/>
    </location>
</feature>
<feature type="compositionally biased region" description="Polar residues" evidence="13">
    <location>
        <begin position="177"/>
        <end position="187"/>
    </location>
</feature>
<dbReference type="EMBL" id="KV014393">
    <property type="protein sequence ID" value="KZV22327.1"/>
    <property type="molecule type" value="Genomic_DNA"/>
</dbReference>
<dbReference type="CDD" id="cd17584">
    <property type="entry name" value="REC_typeB_ARR-like"/>
    <property type="match status" value="1"/>
</dbReference>
<evidence type="ECO:0000259" key="14">
    <source>
        <dbReference type="PROSITE" id="PS50110"/>
    </source>
</evidence>
<dbReference type="SMART" id="SM00448">
    <property type="entry name" value="REC"/>
    <property type="match status" value="1"/>
</dbReference>
<keyword evidence="7 11" id="KW-0238">DNA-binding</keyword>
<dbReference type="GO" id="GO:0009736">
    <property type="term" value="P:cytokinin-activated signaling pathway"/>
    <property type="evidence" value="ECO:0007669"/>
    <property type="project" value="UniProtKB-KW"/>
</dbReference>
<evidence type="ECO:0000256" key="3">
    <source>
        <dbReference type="ARBA" id="ARBA00022553"/>
    </source>
</evidence>
<dbReference type="Gene3D" id="1.10.10.60">
    <property type="entry name" value="Homeodomain-like"/>
    <property type="match status" value="1"/>
</dbReference>
<keyword evidence="6 11" id="KW-0805">Transcription regulation</keyword>
<dbReference type="PANTHER" id="PTHR43874:SF67">
    <property type="entry name" value="TWO-COMPONENT RESPONSE REGULATOR ARR2"/>
    <property type="match status" value="1"/>
</dbReference>
<dbReference type="Gene3D" id="3.40.50.2300">
    <property type="match status" value="1"/>
</dbReference>
<dbReference type="GO" id="GO:0003677">
    <property type="term" value="F:DNA binding"/>
    <property type="evidence" value="ECO:0007669"/>
    <property type="project" value="UniProtKB-KW"/>
</dbReference>
<keyword evidence="15" id="KW-0808">Transferase</keyword>
<dbReference type="InterPro" id="IPR011006">
    <property type="entry name" value="CheY-like_superfamily"/>
</dbReference>
<dbReference type="Proteomes" id="UP000250235">
    <property type="component" value="Unassembled WGS sequence"/>
</dbReference>
<reference evidence="15 16" key="1">
    <citation type="journal article" date="2015" name="Proc. Natl. Acad. Sci. U.S.A.">
        <title>The resurrection genome of Boea hygrometrica: A blueprint for survival of dehydration.</title>
        <authorList>
            <person name="Xiao L."/>
            <person name="Yang G."/>
            <person name="Zhang L."/>
            <person name="Yang X."/>
            <person name="Zhao S."/>
            <person name="Ji Z."/>
            <person name="Zhou Q."/>
            <person name="Hu M."/>
            <person name="Wang Y."/>
            <person name="Chen M."/>
            <person name="Xu Y."/>
            <person name="Jin H."/>
            <person name="Xiao X."/>
            <person name="Hu G."/>
            <person name="Bao F."/>
            <person name="Hu Y."/>
            <person name="Wan P."/>
            <person name="Li L."/>
            <person name="Deng X."/>
            <person name="Kuang T."/>
            <person name="Xiang C."/>
            <person name="Zhu J.K."/>
            <person name="Oliver M.J."/>
            <person name="He Y."/>
        </authorList>
    </citation>
    <scope>NUCLEOTIDE SEQUENCE [LARGE SCALE GENOMIC DNA]</scope>
    <source>
        <strain evidence="16">cv. XS01</strain>
    </source>
</reference>
<dbReference type="InterPro" id="IPR017053">
    <property type="entry name" value="Response_reg_B-typ_pln"/>
</dbReference>
<dbReference type="InterPro" id="IPR009057">
    <property type="entry name" value="Homeodomain-like_sf"/>
</dbReference>
<dbReference type="PANTHER" id="PTHR43874">
    <property type="entry name" value="TWO-COMPONENT RESPONSE REGULATOR"/>
    <property type="match status" value="1"/>
</dbReference>
<comment type="similarity">
    <text evidence="2">Belongs to the ARR family. Type-B subfamily.</text>
</comment>